<organism evidence="3 4">
    <name type="scientific">Tistrella mobilis</name>
    <dbReference type="NCBI Taxonomy" id="171437"/>
    <lineage>
        <taxon>Bacteria</taxon>
        <taxon>Pseudomonadati</taxon>
        <taxon>Pseudomonadota</taxon>
        <taxon>Alphaproteobacteria</taxon>
        <taxon>Geminicoccales</taxon>
        <taxon>Geminicoccaceae</taxon>
        <taxon>Tistrella</taxon>
    </lineage>
</organism>
<dbReference type="InterPro" id="IPR003607">
    <property type="entry name" value="HD/PDEase_dom"/>
</dbReference>
<dbReference type="InterPro" id="IPR006675">
    <property type="entry name" value="HDIG_dom"/>
</dbReference>
<dbReference type="NCBIfam" id="TIGR00277">
    <property type="entry name" value="HDIG"/>
    <property type="match status" value="1"/>
</dbReference>
<dbReference type="Pfam" id="PF13671">
    <property type="entry name" value="AAA_33"/>
    <property type="match status" value="1"/>
</dbReference>
<dbReference type="InterPro" id="IPR027417">
    <property type="entry name" value="P-loop_NTPase"/>
</dbReference>
<evidence type="ECO:0000313" key="3">
    <source>
        <dbReference type="EMBL" id="KYO57627.1"/>
    </source>
</evidence>
<dbReference type="Gene3D" id="1.10.3090.10">
    <property type="entry name" value="cca-adding enzyme, domain 2"/>
    <property type="match status" value="1"/>
</dbReference>
<keyword evidence="1" id="KW-0547">Nucleotide-binding</keyword>
<comment type="caution">
    <text evidence="3">The sequence shown here is derived from an EMBL/GenBank/DDBJ whole genome shotgun (WGS) entry which is preliminary data.</text>
</comment>
<dbReference type="Gene3D" id="3.40.50.300">
    <property type="entry name" value="P-loop containing nucleotide triphosphate hydrolases"/>
    <property type="match status" value="1"/>
</dbReference>
<evidence type="ECO:0000259" key="2">
    <source>
        <dbReference type="Pfam" id="PF01966"/>
    </source>
</evidence>
<dbReference type="InterPro" id="IPR006674">
    <property type="entry name" value="HD_domain"/>
</dbReference>
<dbReference type="GO" id="GO:0000166">
    <property type="term" value="F:nucleotide binding"/>
    <property type="evidence" value="ECO:0007669"/>
    <property type="project" value="UniProtKB-KW"/>
</dbReference>
<protein>
    <recommendedName>
        <fullName evidence="2">HD domain-containing protein</fullName>
    </recommendedName>
</protein>
<gene>
    <name evidence="3" type="ORF">AUP44_19515</name>
</gene>
<reference evidence="3 4" key="1">
    <citation type="submission" date="2015-12" db="EMBL/GenBank/DDBJ databases">
        <title>Genome sequence of Tistrella mobilis MCCC 1A02139.</title>
        <authorList>
            <person name="Lu L."/>
            <person name="Lai Q."/>
            <person name="Shao Z."/>
            <person name="Qian P."/>
        </authorList>
    </citation>
    <scope>NUCLEOTIDE SEQUENCE [LARGE SCALE GENOMIC DNA]</scope>
    <source>
        <strain evidence="3 4">MCCC 1A02139</strain>
    </source>
</reference>
<feature type="domain" description="HD" evidence="2">
    <location>
        <begin position="56"/>
        <end position="135"/>
    </location>
</feature>
<dbReference type="SUPFAM" id="SSF109604">
    <property type="entry name" value="HD-domain/PDEase-like"/>
    <property type="match status" value="1"/>
</dbReference>
<dbReference type="SUPFAM" id="SSF52540">
    <property type="entry name" value="P-loop containing nucleoside triphosphate hydrolases"/>
    <property type="match status" value="1"/>
</dbReference>
<evidence type="ECO:0000256" key="1">
    <source>
        <dbReference type="ARBA" id="ARBA00022741"/>
    </source>
</evidence>
<proteinExistence type="predicted"/>
<dbReference type="Pfam" id="PF01966">
    <property type="entry name" value="HD"/>
    <property type="match status" value="1"/>
</dbReference>
<name>A0A161PZY5_9PROT</name>
<evidence type="ECO:0000313" key="4">
    <source>
        <dbReference type="Proteomes" id="UP000075787"/>
    </source>
</evidence>
<dbReference type="InterPro" id="IPR050124">
    <property type="entry name" value="tRNA_CCA-adding_enzyme"/>
</dbReference>
<dbReference type="EMBL" id="LPZR01000011">
    <property type="protein sequence ID" value="KYO57627.1"/>
    <property type="molecule type" value="Genomic_DNA"/>
</dbReference>
<dbReference type="AlphaFoldDB" id="A0A161PZY5"/>
<dbReference type="Proteomes" id="UP000075787">
    <property type="component" value="Unassembled WGS sequence"/>
</dbReference>
<sequence>MADLMPAPGVAPDWIALESELPWLNDLAGCPHDPVHHAEGDVLVHTRMVVEALTASDAWARLPEMDRLCVFAAALLHDIAKPATTRIDADGRVSQPGHSRKGAIMARAILWRMGLPFALRERICTLILHHQIPLFLIEKDPLEARRRAIEISLGAPNHLLAMLAEADARGRICRNPQRLLDNIELFRELCAEADCLEAAFAFPDDHSRVRFFETRGTDPGHVQHDDTRLTVTMLAGLPGAGKTSWLKRARPELPVVGLDEIRTGFGVDHGEIEGRVLQEAKARAKAHLRAGTDFAWSGTNIGRETRSQWIGLFRAYGARVRIVYVETDEPGLRHGNRRRAGRVPDPVIDRMISRWEIPDRTEAHEIAVVLR</sequence>
<accession>A0A161PZY5</accession>
<dbReference type="PANTHER" id="PTHR47545:SF1">
    <property type="entry name" value="MULTIFUNCTIONAL CCA PROTEIN"/>
    <property type="match status" value="1"/>
</dbReference>
<dbReference type="PANTHER" id="PTHR47545">
    <property type="entry name" value="MULTIFUNCTIONAL CCA PROTEIN"/>
    <property type="match status" value="1"/>
</dbReference>
<dbReference type="CDD" id="cd00077">
    <property type="entry name" value="HDc"/>
    <property type="match status" value="1"/>
</dbReference>